<keyword evidence="2" id="KW-0808">Transferase</keyword>
<dbReference type="EMBL" id="LJIJ01000247">
    <property type="protein sequence ID" value="ODM99913.1"/>
    <property type="molecule type" value="Genomic_DNA"/>
</dbReference>
<keyword evidence="5" id="KW-1185">Reference proteome</keyword>
<evidence type="ECO:0000256" key="2">
    <source>
        <dbReference type="ARBA" id="ARBA00022679"/>
    </source>
</evidence>
<proteinExistence type="predicted"/>
<dbReference type="PANTHER" id="PTHR13090">
    <property type="entry name" value="ARGININE-HYDROXYLASE NDUFAF5, MITOCHONDRIAL"/>
    <property type="match status" value="1"/>
</dbReference>
<evidence type="ECO:0000256" key="3">
    <source>
        <dbReference type="SAM" id="MobiDB-lite"/>
    </source>
</evidence>
<dbReference type="InterPro" id="IPR050602">
    <property type="entry name" value="Malonyl-ACP_OMT"/>
</dbReference>
<dbReference type="GO" id="GO:0032259">
    <property type="term" value="P:methylation"/>
    <property type="evidence" value="ECO:0007669"/>
    <property type="project" value="UniProtKB-KW"/>
</dbReference>
<dbReference type="AlphaFoldDB" id="A0A1D2N3S7"/>
<sequence length="383" mass="43468">MEMPMMLQFGLSSRFVRNLTSKLVQTQRGSCALGNYRQLSTDKKPAPAKPNYLNVFDRQTKLLQRKRAAELVKVKDGKDSGMYDYIKDEVGFILADRIIDIKRDINRVLDLGCGRGHILKHLNNEMVGSIVATDICQEWLDQIDAPEDVTCEKLLMDEEILCFNQTHSTCLHWVNNLPKAFSNIYRCLKPDGVFLGAMFGCNTLFELRCSLQLAELEREGGMGSHISPFAEIQDVGGLLSINGFTMLTIDTQEIKVGFPSVFELMEDLKGMAENNASWRRKVRISRDTLFSAAAIYKGLRLNYRTLLLSLFNFLTTLYVILSDKPVSCIQVFLSLEMYGNEDGTIPATFQIIYMIAWKPDPSQPRPLAQQKPDVSLKDLDRLR</sequence>
<evidence type="ECO:0000313" key="4">
    <source>
        <dbReference type="EMBL" id="ODM99913.1"/>
    </source>
</evidence>
<comment type="caution">
    <text evidence="4">The sequence shown here is derived from an EMBL/GenBank/DDBJ whole genome shotgun (WGS) entry which is preliminary data.</text>
</comment>
<feature type="region of interest" description="Disordered" evidence="3">
    <location>
        <begin position="363"/>
        <end position="383"/>
    </location>
</feature>
<keyword evidence="4" id="KW-0830">Ubiquinone</keyword>
<dbReference type="GO" id="GO:0008168">
    <property type="term" value="F:methyltransferase activity"/>
    <property type="evidence" value="ECO:0007669"/>
    <property type="project" value="UniProtKB-KW"/>
</dbReference>
<accession>A0A1D2N3S7</accession>
<organism evidence="4 5">
    <name type="scientific">Orchesella cincta</name>
    <name type="common">Springtail</name>
    <name type="synonym">Podura cincta</name>
    <dbReference type="NCBI Taxonomy" id="48709"/>
    <lineage>
        <taxon>Eukaryota</taxon>
        <taxon>Metazoa</taxon>
        <taxon>Ecdysozoa</taxon>
        <taxon>Arthropoda</taxon>
        <taxon>Hexapoda</taxon>
        <taxon>Collembola</taxon>
        <taxon>Entomobryomorpha</taxon>
        <taxon>Entomobryoidea</taxon>
        <taxon>Orchesellidae</taxon>
        <taxon>Orchesellinae</taxon>
        <taxon>Orchesella</taxon>
    </lineage>
</organism>
<dbReference type="OMA" id="YEVVYGH"/>
<dbReference type="Gene3D" id="3.40.50.150">
    <property type="entry name" value="Vaccinia Virus protein VP39"/>
    <property type="match status" value="1"/>
</dbReference>
<dbReference type="OrthoDB" id="16816at2759"/>
<dbReference type="PANTHER" id="PTHR13090:SF1">
    <property type="entry name" value="ARGININE-HYDROXYLASE NDUFAF5, MITOCHONDRIAL"/>
    <property type="match status" value="1"/>
</dbReference>
<dbReference type="STRING" id="48709.A0A1D2N3S7"/>
<dbReference type="Pfam" id="PF13489">
    <property type="entry name" value="Methyltransf_23"/>
    <property type="match status" value="1"/>
</dbReference>
<dbReference type="SUPFAM" id="SSF53335">
    <property type="entry name" value="S-adenosyl-L-methionine-dependent methyltransferases"/>
    <property type="match status" value="1"/>
</dbReference>
<reference evidence="4 5" key="1">
    <citation type="journal article" date="2016" name="Genome Biol. Evol.">
        <title>Gene Family Evolution Reflects Adaptation to Soil Environmental Stressors in the Genome of the Collembolan Orchesella cincta.</title>
        <authorList>
            <person name="Faddeeva-Vakhrusheva A."/>
            <person name="Derks M.F."/>
            <person name="Anvar S.Y."/>
            <person name="Agamennone V."/>
            <person name="Suring W."/>
            <person name="Smit S."/>
            <person name="van Straalen N.M."/>
            <person name="Roelofs D."/>
        </authorList>
    </citation>
    <scope>NUCLEOTIDE SEQUENCE [LARGE SCALE GENOMIC DNA]</scope>
    <source>
        <tissue evidence="4">Mixed pool</tissue>
    </source>
</reference>
<name>A0A1D2N3S7_ORCCI</name>
<evidence type="ECO:0000256" key="1">
    <source>
        <dbReference type="ARBA" id="ARBA00022603"/>
    </source>
</evidence>
<dbReference type="GO" id="GO:0032981">
    <property type="term" value="P:mitochondrial respiratory chain complex I assembly"/>
    <property type="evidence" value="ECO:0007669"/>
    <property type="project" value="TreeGrafter"/>
</dbReference>
<evidence type="ECO:0000313" key="5">
    <source>
        <dbReference type="Proteomes" id="UP000094527"/>
    </source>
</evidence>
<dbReference type="GO" id="GO:0005739">
    <property type="term" value="C:mitochondrion"/>
    <property type="evidence" value="ECO:0007669"/>
    <property type="project" value="TreeGrafter"/>
</dbReference>
<feature type="compositionally biased region" description="Basic and acidic residues" evidence="3">
    <location>
        <begin position="374"/>
        <end position="383"/>
    </location>
</feature>
<gene>
    <name evidence="4" type="ORF">Ocin01_06778</name>
</gene>
<protein>
    <submittedName>
        <fullName evidence="4">NADH dehydrogenase [ubiquinone] 1 alpha subcomplex assembly factor 5</fullName>
    </submittedName>
</protein>
<dbReference type="CDD" id="cd02440">
    <property type="entry name" value="AdoMet_MTases"/>
    <property type="match status" value="1"/>
</dbReference>
<keyword evidence="1" id="KW-0489">Methyltransferase</keyword>
<dbReference type="InterPro" id="IPR029063">
    <property type="entry name" value="SAM-dependent_MTases_sf"/>
</dbReference>
<dbReference type="Proteomes" id="UP000094527">
    <property type="component" value="Unassembled WGS sequence"/>
</dbReference>